<dbReference type="RefSeq" id="WP_255225834.1">
    <property type="nucleotide sequence ID" value="NZ_JAJEKE010000001.1"/>
</dbReference>
<comment type="similarity">
    <text evidence="6">Belongs to the precorrin methyltransferase family.</text>
</comment>
<keyword evidence="3" id="KW-0489">Methyltransferase</keyword>
<dbReference type="PANTHER" id="PTHR43467">
    <property type="entry name" value="COBALT-PRECORRIN-2 C(20)-METHYLTRANSFERASE"/>
    <property type="match status" value="1"/>
</dbReference>
<organism evidence="8 9">
    <name type="scientific">Lutispora saccharofermentans</name>
    <dbReference type="NCBI Taxonomy" id="3024236"/>
    <lineage>
        <taxon>Bacteria</taxon>
        <taxon>Bacillati</taxon>
        <taxon>Bacillota</taxon>
        <taxon>Clostridia</taxon>
        <taxon>Lutisporales</taxon>
        <taxon>Lutisporaceae</taxon>
        <taxon>Lutispora</taxon>
    </lineage>
</organism>
<keyword evidence="4" id="KW-0808">Transferase</keyword>
<proteinExistence type="inferred from homology"/>
<feature type="domain" description="Tetrapyrrole methylase" evidence="7">
    <location>
        <begin position="3"/>
        <end position="200"/>
    </location>
</feature>
<dbReference type="EMBL" id="JAJEKE010000001">
    <property type="protein sequence ID" value="MCQ1528348.1"/>
    <property type="molecule type" value="Genomic_DNA"/>
</dbReference>
<keyword evidence="9" id="KW-1185">Reference proteome</keyword>
<dbReference type="InterPro" id="IPR003043">
    <property type="entry name" value="Uropor_MeTrfase_CS"/>
</dbReference>
<evidence type="ECO:0000256" key="3">
    <source>
        <dbReference type="ARBA" id="ARBA00022603"/>
    </source>
</evidence>
<evidence type="ECO:0000313" key="9">
    <source>
        <dbReference type="Proteomes" id="UP001651880"/>
    </source>
</evidence>
<dbReference type="Pfam" id="PF00590">
    <property type="entry name" value="TP_methylase"/>
    <property type="match status" value="1"/>
</dbReference>
<evidence type="ECO:0000256" key="5">
    <source>
        <dbReference type="ARBA" id="ARBA00022691"/>
    </source>
</evidence>
<accession>A0ABT1NDT1</accession>
<dbReference type="InterPro" id="IPR035996">
    <property type="entry name" value="4pyrrol_Methylase_sf"/>
</dbReference>
<dbReference type="InterPro" id="IPR000878">
    <property type="entry name" value="4pyrrol_Mease"/>
</dbReference>
<gene>
    <name evidence="8" type="ORF">LJD61_02135</name>
</gene>
<dbReference type="PROSITE" id="PS00839">
    <property type="entry name" value="SUMT_1"/>
    <property type="match status" value="1"/>
</dbReference>
<dbReference type="CDD" id="cd11645">
    <property type="entry name" value="Precorrin_2_C20_MT"/>
    <property type="match status" value="1"/>
</dbReference>
<name>A0ABT1NDT1_9FIRM</name>
<evidence type="ECO:0000313" key="8">
    <source>
        <dbReference type="EMBL" id="MCQ1528348.1"/>
    </source>
</evidence>
<evidence type="ECO:0000256" key="4">
    <source>
        <dbReference type="ARBA" id="ARBA00022679"/>
    </source>
</evidence>
<sequence>MKKLYGVGTGPGDKELLTLKAVRVIRDAEVIFAPNNRGKNMALDTAKDYIINKRVVLIDFHMGEVDKADYKTASEIIKNEIPHGEHGVFLTIGDPMIYSTFIFIMKELEDSDVEVEIVPGIPSFVAGAGISRTPIAVKGEKFLLCDEEPEAELLKSIDCVCALKVFKDKKKMIDIFDDKGFTYSYIKRCTLEDEKVLTDKEEILKEHDYMSFIMGRRYKND</sequence>
<protein>
    <submittedName>
        <fullName evidence="8">Precorrin-2 C(20)-methyltransferase</fullName>
    </submittedName>
</protein>
<dbReference type="PANTHER" id="PTHR43467:SF2">
    <property type="entry name" value="COBALT-PRECORRIN-2 C(20)-METHYLTRANSFERASE"/>
    <property type="match status" value="1"/>
</dbReference>
<dbReference type="Gene3D" id="3.30.950.10">
    <property type="entry name" value="Methyltransferase, Cobalt-precorrin-4 Transmethylase, Domain 2"/>
    <property type="match status" value="1"/>
</dbReference>
<dbReference type="InterPro" id="IPR014776">
    <property type="entry name" value="4pyrrole_Mease_sub2"/>
</dbReference>
<dbReference type="Proteomes" id="UP001651880">
    <property type="component" value="Unassembled WGS sequence"/>
</dbReference>
<reference evidence="8 9" key="1">
    <citation type="submission" date="2021-10" db="EMBL/GenBank/DDBJ databases">
        <title>Lutispora strain m25 sp. nov., a thermophilic, non-spore-forming bacterium isolated from a lab-scale methanogenic bioreactor digesting anaerobic sludge.</title>
        <authorList>
            <person name="El Houari A."/>
            <person name="Mcdonald J."/>
        </authorList>
    </citation>
    <scope>NUCLEOTIDE SEQUENCE [LARGE SCALE GENOMIC DNA]</scope>
    <source>
        <strain evidence="9">m25</strain>
    </source>
</reference>
<dbReference type="PIRSF" id="PIRSF036427">
    <property type="entry name" value="Precrrn-2_mtase"/>
    <property type="match status" value="1"/>
</dbReference>
<dbReference type="InterPro" id="IPR014777">
    <property type="entry name" value="4pyrrole_Mease_sub1"/>
</dbReference>
<evidence type="ECO:0000256" key="6">
    <source>
        <dbReference type="PIRNR" id="PIRNR036427"/>
    </source>
</evidence>
<comment type="pathway">
    <text evidence="1">Cofactor biosynthesis; adenosylcobalamin biosynthesis.</text>
</comment>
<evidence type="ECO:0000256" key="1">
    <source>
        <dbReference type="ARBA" id="ARBA00004953"/>
    </source>
</evidence>
<dbReference type="SUPFAM" id="SSF53790">
    <property type="entry name" value="Tetrapyrrole methylase"/>
    <property type="match status" value="1"/>
</dbReference>
<dbReference type="InterPro" id="IPR012382">
    <property type="entry name" value="CobI/CbiL"/>
</dbReference>
<comment type="caution">
    <text evidence="8">The sequence shown here is derived from an EMBL/GenBank/DDBJ whole genome shotgun (WGS) entry which is preliminary data.</text>
</comment>
<keyword evidence="5" id="KW-0949">S-adenosyl-L-methionine</keyword>
<dbReference type="Gene3D" id="3.40.1010.10">
    <property type="entry name" value="Cobalt-precorrin-4 Transmethylase, Domain 1"/>
    <property type="match status" value="1"/>
</dbReference>
<keyword evidence="2" id="KW-0169">Cobalamin biosynthesis</keyword>
<evidence type="ECO:0000259" key="7">
    <source>
        <dbReference type="Pfam" id="PF00590"/>
    </source>
</evidence>
<evidence type="ECO:0000256" key="2">
    <source>
        <dbReference type="ARBA" id="ARBA00022573"/>
    </source>
</evidence>